<sequence length="452" mass="48982">MKPHHPAGSCGCILVAQNLGHTWYFNLTTAYVLDFRSARRHQFCINTSPTAALTGIAAMDSFEAKLAEATKPESRRILGAIGLVVNNKGEKVYHHASGFQSLDDDAQPLDPDSTFALASAGKFITHLAALQLVERGLVALDDPVEKHLPELASLPLISRDAVGEPCKLHPLTVNKITLRHLLLHTSGLSSPDVSLIREYLADDNLAKPSFPDDAPTIVKHFSIPLVFEPGDGFAYGYSIHWTQLLVGRLSGSGSNFLHYIQENIFDPLGMASSTYMPRDRPEIWNRRLQMVEREGKTLLPADDATQGLTCSVSDTGKILADLISPSPKVLKDPALVDLLFTGQLPQGSTPIMDLRSDQENYMFCAGPCMPGGGLPPAVNWTAAGMVVESGTLELTGLPPGTVTWQGMPNVMWAMNRERGVAMVFVTQVIPVGDEEAGVLGAEFMKSAWRAFG</sequence>
<evidence type="ECO:0000256" key="2">
    <source>
        <dbReference type="ARBA" id="ARBA00022801"/>
    </source>
</evidence>
<comment type="caution">
    <text evidence="4">The sequence shown here is derived from an EMBL/GenBank/DDBJ whole genome shotgun (WGS) entry which is preliminary data.</text>
</comment>
<dbReference type="InterPro" id="IPR001466">
    <property type="entry name" value="Beta-lactam-related"/>
</dbReference>
<proteinExistence type="inferred from homology"/>
<gene>
    <name evidence="4" type="ORF">B0T16DRAFT_407948</name>
</gene>
<evidence type="ECO:0000256" key="1">
    <source>
        <dbReference type="ARBA" id="ARBA00009009"/>
    </source>
</evidence>
<feature type="domain" description="Beta-lactamase-related" evidence="3">
    <location>
        <begin position="70"/>
        <end position="427"/>
    </location>
</feature>
<dbReference type="InterPro" id="IPR012338">
    <property type="entry name" value="Beta-lactam/transpept-like"/>
</dbReference>
<dbReference type="GO" id="GO:0016787">
    <property type="term" value="F:hydrolase activity"/>
    <property type="evidence" value="ECO:0007669"/>
    <property type="project" value="UniProtKB-KW"/>
</dbReference>
<dbReference type="Gene3D" id="3.40.710.10">
    <property type="entry name" value="DD-peptidase/beta-lactamase superfamily"/>
    <property type="match status" value="1"/>
</dbReference>
<keyword evidence="2" id="KW-0378">Hydrolase</keyword>
<evidence type="ECO:0000313" key="4">
    <source>
        <dbReference type="EMBL" id="KAK0648266.1"/>
    </source>
</evidence>
<protein>
    <submittedName>
        <fullName evidence="4">Beta-lactamase/transpeptidase-like protein</fullName>
    </submittedName>
</protein>
<dbReference type="EMBL" id="JAULSV010000003">
    <property type="protein sequence ID" value="KAK0648266.1"/>
    <property type="molecule type" value="Genomic_DNA"/>
</dbReference>
<dbReference type="InterPro" id="IPR050789">
    <property type="entry name" value="Diverse_Enzym_Activities"/>
</dbReference>
<dbReference type="SUPFAM" id="SSF56601">
    <property type="entry name" value="beta-lactamase/transpeptidase-like"/>
    <property type="match status" value="1"/>
</dbReference>
<evidence type="ECO:0000259" key="3">
    <source>
        <dbReference type="Pfam" id="PF00144"/>
    </source>
</evidence>
<name>A0AA39YAZ7_9PEZI</name>
<accession>A0AA39YAZ7</accession>
<keyword evidence="5" id="KW-1185">Reference proteome</keyword>
<evidence type="ECO:0000313" key="5">
    <source>
        <dbReference type="Proteomes" id="UP001174936"/>
    </source>
</evidence>
<comment type="similarity">
    <text evidence="1">Belongs to the class-A beta-lactamase family.</text>
</comment>
<dbReference type="AlphaFoldDB" id="A0AA39YAZ7"/>
<reference evidence="4" key="1">
    <citation type="submission" date="2023-06" db="EMBL/GenBank/DDBJ databases">
        <title>Genome-scale phylogeny and comparative genomics of the fungal order Sordariales.</title>
        <authorList>
            <consortium name="Lawrence Berkeley National Laboratory"/>
            <person name="Hensen N."/>
            <person name="Bonometti L."/>
            <person name="Westerberg I."/>
            <person name="Brannstrom I.O."/>
            <person name="Guillou S."/>
            <person name="Cros-Aarteil S."/>
            <person name="Calhoun S."/>
            <person name="Haridas S."/>
            <person name="Kuo A."/>
            <person name="Mondo S."/>
            <person name="Pangilinan J."/>
            <person name="Riley R."/>
            <person name="Labutti K."/>
            <person name="Andreopoulos B."/>
            <person name="Lipzen A."/>
            <person name="Chen C."/>
            <person name="Yanf M."/>
            <person name="Daum C."/>
            <person name="Ng V."/>
            <person name="Clum A."/>
            <person name="Steindorff A."/>
            <person name="Ohm R."/>
            <person name="Martin F."/>
            <person name="Silar P."/>
            <person name="Natvig D."/>
            <person name="Lalanne C."/>
            <person name="Gautier V."/>
            <person name="Ament-Velasquez S.L."/>
            <person name="Kruys A."/>
            <person name="Hutchinson M.I."/>
            <person name="Powell A.J."/>
            <person name="Barry K."/>
            <person name="Miller A.N."/>
            <person name="Grigoriev I.V."/>
            <person name="Debuchy R."/>
            <person name="Gladieux P."/>
            <person name="Thoren M.H."/>
            <person name="Johannesson H."/>
        </authorList>
    </citation>
    <scope>NUCLEOTIDE SEQUENCE</scope>
    <source>
        <strain evidence="4">SMH2532-1</strain>
    </source>
</reference>
<dbReference type="PANTHER" id="PTHR43283:SF17">
    <property type="entry name" value="(LOVD), PUTATIVE (AFU_ORTHOLOGUE AFUA_5G00920)-RELATED"/>
    <property type="match status" value="1"/>
</dbReference>
<dbReference type="Pfam" id="PF00144">
    <property type="entry name" value="Beta-lactamase"/>
    <property type="match status" value="1"/>
</dbReference>
<dbReference type="Proteomes" id="UP001174936">
    <property type="component" value="Unassembled WGS sequence"/>
</dbReference>
<dbReference type="PANTHER" id="PTHR43283">
    <property type="entry name" value="BETA-LACTAMASE-RELATED"/>
    <property type="match status" value="1"/>
</dbReference>
<organism evidence="4 5">
    <name type="scientific">Cercophora newfieldiana</name>
    <dbReference type="NCBI Taxonomy" id="92897"/>
    <lineage>
        <taxon>Eukaryota</taxon>
        <taxon>Fungi</taxon>
        <taxon>Dikarya</taxon>
        <taxon>Ascomycota</taxon>
        <taxon>Pezizomycotina</taxon>
        <taxon>Sordariomycetes</taxon>
        <taxon>Sordariomycetidae</taxon>
        <taxon>Sordariales</taxon>
        <taxon>Lasiosphaeriaceae</taxon>
        <taxon>Cercophora</taxon>
    </lineage>
</organism>